<dbReference type="Proteomes" id="UP000504636">
    <property type="component" value="Unplaced"/>
</dbReference>
<gene>
    <name evidence="2 4" type="ORF">BDZ99DRAFT_463375</name>
</gene>
<keyword evidence="3" id="KW-1185">Reference proteome</keyword>
<evidence type="ECO:0000313" key="3">
    <source>
        <dbReference type="Proteomes" id="UP000504636"/>
    </source>
</evidence>
<sequence>MCHKASSTLDCTTSSKANVDQLLHAFSISGTNAISPFLNSALTLQNKVFIPFLVGAGCDFFLAIVFVTLFKRHQKKSAWEDKDERTWQNFKLATMVTSWLSTAFALAVAWATSQALASVTHPADIFARSGLDIAAGSAIQGLQWTIAALAFIFFCGLHIILHPSAGDGK</sequence>
<protein>
    <submittedName>
        <fullName evidence="2 4">Uncharacterized protein</fullName>
    </submittedName>
</protein>
<keyword evidence="1" id="KW-0812">Transmembrane</keyword>
<dbReference type="InterPro" id="IPR033481">
    <property type="entry name" value="Dni1/Fig1"/>
</dbReference>
<name>A0A6A6YM26_9PEZI</name>
<reference evidence="4" key="3">
    <citation type="submission" date="2025-04" db="UniProtKB">
        <authorList>
            <consortium name="RefSeq"/>
        </authorList>
    </citation>
    <scope>IDENTIFICATION</scope>
    <source>
        <strain evidence="4">CBS 304.34</strain>
    </source>
</reference>
<dbReference type="Pfam" id="PF12351">
    <property type="entry name" value="Fig1"/>
    <property type="match status" value="1"/>
</dbReference>
<organism evidence="2">
    <name type="scientific">Mytilinidion resinicola</name>
    <dbReference type="NCBI Taxonomy" id="574789"/>
    <lineage>
        <taxon>Eukaryota</taxon>
        <taxon>Fungi</taxon>
        <taxon>Dikarya</taxon>
        <taxon>Ascomycota</taxon>
        <taxon>Pezizomycotina</taxon>
        <taxon>Dothideomycetes</taxon>
        <taxon>Pleosporomycetidae</taxon>
        <taxon>Mytilinidiales</taxon>
        <taxon>Mytilinidiaceae</taxon>
        <taxon>Mytilinidion</taxon>
    </lineage>
</organism>
<dbReference type="GO" id="GO:0016020">
    <property type="term" value="C:membrane"/>
    <property type="evidence" value="ECO:0007669"/>
    <property type="project" value="InterPro"/>
</dbReference>
<dbReference type="AlphaFoldDB" id="A0A6A6YM26"/>
<dbReference type="RefSeq" id="XP_033576552.1">
    <property type="nucleotide sequence ID" value="XM_033720070.1"/>
</dbReference>
<dbReference type="EMBL" id="MU003701">
    <property type="protein sequence ID" value="KAF2809588.1"/>
    <property type="molecule type" value="Genomic_DNA"/>
</dbReference>
<accession>A0A6A6YM26</accession>
<evidence type="ECO:0000313" key="2">
    <source>
        <dbReference type="EMBL" id="KAF2809588.1"/>
    </source>
</evidence>
<dbReference type="GeneID" id="54460963"/>
<feature type="transmembrane region" description="Helical" evidence="1">
    <location>
        <begin position="141"/>
        <end position="161"/>
    </location>
</feature>
<feature type="transmembrane region" description="Helical" evidence="1">
    <location>
        <begin position="48"/>
        <end position="70"/>
    </location>
</feature>
<keyword evidence="1" id="KW-0472">Membrane</keyword>
<feature type="transmembrane region" description="Helical" evidence="1">
    <location>
        <begin position="90"/>
        <end position="111"/>
    </location>
</feature>
<evidence type="ECO:0000256" key="1">
    <source>
        <dbReference type="SAM" id="Phobius"/>
    </source>
</evidence>
<reference evidence="2 4" key="1">
    <citation type="journal article" date="2020" name="Stud. Mycol.">
        <title>101 Dothideomycetes genomes: a test case for predicting lifestyles and emergence of pathogens.</title>
        <authorList>
            <person name="Haridas S."/>
            <person name="Albert R."/>
            <person name="Binder M."/>
            <person name="Bloem J."/>
            <person name="Labutti K."/>
            <person name="Salamov A."/>
            <person name="Andreopoulos B."/>
            <person name="Baker S."/>
            <person name="Barry K."/>
            <person name="Bills G."/>
            <person name="Bluhm B."/>
            <person name="Cannon C."/>
            <person name="Castanera R."/>
            <person name="Culley D."/>
            <person name="Daum C."/>
            <person name="Ezra D."/>
            <person name="Gonzalez J."/>
            <person name="Henrissat B."/>
            <person name="Kuo A."/>
            <person name="Liang C."/>
            <person name="Lipzen A."/>
            <person name="Lutzoni F."/>
            <person name="Magnuson J."/>
            <person name="Mondo S."/>
            <person name="Nolan M."/>
            <person name="Ohm R."/>
            <person name="Pangilinan J."/>
            <person name="Park H.-J."/>
            <person name="Ramirez L."/>
            <person name="Alfaro M."/>
            <person name="Sun H."/>
            <person name="Tritt A."/>
            <person name="Yoshinaga Y."/>
            <person name="Zwiers L.-H."/>
            <person name="Turgeon B."/>
            <person name="Goodwin S."/>
            <person name="Spatafora J."/>
            <person name="Crous P."/>
            <person name="Grigoriev I."/>
        </authorList>
    </citation>
    <scope>NUCLEOTIDE SEQUENCE</scope>
    <source>
        <strain evidence="2 4">CBS 304.34</strain>
    </source>
</reference>
<proteinExistence type="predicted"/>
<keyword evidence="1" id="KW-1133">Transmembrane helix</keyword>
<evidence type="ECO:0000313" key="4">
    <source>
        <dbReference type="RefSeq" id="XP_033576552.1"/>
    </source>
</evidence>
<reference evidence="4" key="2">
    <citation type="submission" date="2020-04" db="EMBL/GenBank/DDBJ databases">
        <authorList>
            <consortium name="NCBI Genome Project"/>
        </authorList>
    </citation>
    <scope>NUCLEOTIDE SEQUENCE</scope>
    <source>
        <strain evidence="4">CBS 304.34</strain>
    </source>
</reference>